<accession>A0A0J6VI34</accession>
<feature type="region of interest" description="Disordered" evidence="1">
    <location>
        <begin position="32"/>
        <end position="53"/>
    </location>
</feature>
<dbReference type="EMBL" id="JYNU01000057">
    <property type="protein sequence ID" value="KMO69252.1"/>
    <property type="molecule type" value="Genomic_DNA"/>
</dbReference>
<evidence type="ECO:0000313" key="2">
    <source>
        <dbReference type="EMBL" id="KMO69252.1"/>
    </source>
</evidence>
<evidence type="ECO:0000313" key="3">
    <source>
        <dbReference type="Proteomes" id="UP000036313"/>
    </source>
</evidence>
<comment type="caution">
    <text evidence="2">The sequence shown here is derived from an EMBL/GenBank/DDBJ whole genome shotgun (WGS) entry which is preliminary data.</text>
</comment>
<organism evidence="2 3">
    <name type="scientific">Mycolicibacterium obuense</name>
    <dbReference type="NCBI Taxonomy" id="1807"/>
    <lineage>
        <taxon>Bacteria</taxon>
        <taxon>Bacillati</taxon>
        <taxon>Actinomycetota</taxon>
        <taxon>Actinomycetes</taxon>
        <taxon>Mycobacteriales</taxon>
        <taxon>Mycobacteriaceae</taxon>
        <taxon>Mycolicibacterium</taxon>
    </lineage>
</organism>
<gene>
    <name evidence="2" type="ORF">MOBUDSM44075_04677</name>
</gene>
<proteinExistence type="predicted"/>
<reference evidence="2 3" key="1">
    <citation type="journal article" date="2015" name="Genome Biol. Evol.">
        <title>Characterization of Three Mycobacterium spp. with Potential Use in Bioremediation by Genome Sequencing and Comparative Genomics.</title>
        <authorList>
            <person name="Das S."/>
            <person name="Pettersson B.M."/>
            <person name="Behra P.R."/>
            <person name="Ramesh M."/>
            <person name="Dasgupta S."/>
            <person name="Bhattacharya A."/>
            <person name="Kirsebom L.A."/>
        </authorList>
    </citation>
    <scope>NUCLEOTIDE SEQUENCE [LARGE SCALE GENOMIC DNA]</scope>
    <source>
        <strain evidence="2 3">DSM 44075</strain>
    </source>
</reference>
<sequence>MTFSTTCIGTIVDFIDRKPTLSERRPNYCFNLGGKQRRHDGPSFVRIQQSPTR</sequence>
<name>A0A0J6VI34_9MYCO</name>
<dbReference type="AlphaFoldDB" id="A0A0J6VI34"/>
<dbReference type="Proteomes" id="UP000036313">
    <property type="component" value="Unassembled WGS sequence"/>
</dbReference>
<evidence type="ECO:0000256" key="1">
    <source>
        <dbReference type="SAM" id="MobiDB-lite"/>
    </source>
</evidence>
<protein>
    <submittedName>
        <fullName evidence="2">Uncharacterized protein</fullName>
    </submittedName>
</protein>